<dbReference type="EMBL" id="WJXW01000011">
    <property type="protein sequence ID" value="KAF9731824.1"/>
    <property type="molecule type" value="Genomic_DNA"/>
</dbReference>
<gene>
    <name evidence="2" type="ORF">PMIN01_09753</name>
</gene>
<evidence type="ECO:0000256" key="1">
    <source>
        <dbReference type="SAM" id="MobiDB-lite"/>
    </source>
</evidence>
<organism evidence="2 3">
    <name type="scientific">Paraphaeosphaeria minitans</name>
    <dbReference type="NCBI Taxonomy" id="565426"/>
    <lineage>
        <taxon>Eukaryota</taxon>
        <taxon>Fungi</taxon>
        <taxon>Dikarya</taxon>
        <taxon>Ascomycota</taxon>
        <taxon>Pezizomycotina</taxon>
        <taxon>Dothideomycetes</taxon>
        <taxon>Pleosporomycetidae</taxon>
        <taxon>Pleosporales</taxon>
        <taxon>Massarineae</taxon>
        <taxon>Didymosphaeriaceae</taxon>
        <taxon>Paraphaeosphaeria</taxon>
    </lineage>
</organism>
<sequence>MSANPFSDTLYRVPSDEHITNGKTLEWPTTIYIPIIKTVAPVPTSAWSPSTTSTSASPTSTAPSTPPPPTTLAWSAADLTYLLTILYPTQMSSASMSISTHFINPHDLFSPVEIEIVLHTECPPAPRSAYAPTAPIGTGRPKSRSLLAAATGATPPEARKALAHRILQDLGPEILHCVEAYYQLLADLHGLGTVALVSLCRGIEGMRGVGEEEWVGRRAQVRAAGVDGGWGVEARLEGWLLEGGCYELGPWESSLLRAAGMRRVERECRREMYGSAVGFLGVVVEEVGWC</sequence>
<keyword evidence="3" id="KW-1185">Reference proteome</keyword>
<dbReference type="OrthoDB" id="3800663at2759"/>
<dbReference type="Proteomes" id="UP000756921">
    <property type="component" value="Unassembled WGS sequence"/>
</dbReference>
<feature type="region of interest" description="Disordered" evidence="1">
    <location>
        <begin position="47"/>
        <end position="69"/>
    </location>
</feature>
<protein>
    <submittedName>
        <fullName evidence="2">Uncharacterized protein</fullName>
    </submittedName>
</protein>
<dbReference type="AlphaFoldDB" id="A0A9P6GCQ6"/>
<proteinExistence type="predicted"/>
<evidence type="ECO:0000313" key="2">
    <source>
        <dbReference type="EMBL" id="KAF9731824.1"/>
    </source>
</evidence>
<evidence type="ECO:0000313" key="3">
    <source>
        <dbReference type="Proteomes" id="UP000756921"/>
    </source>
</evidence>
<reference evidence="2" key="1">
    <citation type="journal article" date="2020" name="Mol. Plant Microbe Interact.">
        <title>Genome Sequence of the Biocontrol Agent Coniothyrium minitans strain Conio (IMI 134523).</title>
        <authorList>
            <person name="Patel D."/>
            <person name="Shittu T.A."/>
            <person name="Baroncelli R."/>
            <person name="Muthumeenakshi S."/>
            <person name="Osborne T.H."/>
            <person name="Janganan T.K."/>
            <person name="Sreenivasaprasad S."/>
        </authorList>
    </citation>
    <scope>NUCLEOTIDE SEQUENCE</scope>
    <source>
        <strain evidence="2">Conio</strain>
    </source>
</reference>
<name>A0A9P6GCQ6_9PLEO</name>
<feature type="compositionally biased region" description="Low complexity" evidence="1">
    <location>
        <begin position="47"/>
        <end position="63"/>
    </location>
</feature>
<comment type="caution">
    <text evidence="2">The sequence shown here is derived from an EMBL/GenBank/DDBJ whole genome shotgun (WGS) entry which is preliminary data.</text>
</comment>
<accession>A0A9P6GCQ6</accession>